<dbReference type="InterPro" id="IPR029044">
    <property type="entry name" value="Nucleotide-diphossugar_trans"/>
</dbReference>
<name>A0A1X3JDU9_ECOLX</name>
<dbReference type="Gene3D" id="3.90.550.10">
    <property type="entry name" value="Spore Coat Polysaccharide Biosynthesis Protein SpsA, Chain A"/>
    <property type="match status" value="1"/>
</dbReference>
<protein>
    <submittedName>
        <fullName evidence="2">Glycosyl transferase, family 2</fullName>
    </submittedName>
</protein>
<gene>
    <name evidence="2" type="ORF">ECVG_00031</name>
</gene>
<dbReference type="RefSeq" id="WP_001445974.1">
    <property type="nucleotide sequence ID" value="NZ_ADJB01000070.1"/>
</dbReference>
<dbReference type="Proteomes" id="UP000193045">
    <property type="component" value="Unassembled WGS sequence"/>
</dbReference>
<dbReference type="SUPFAM" id="SSF53448">
    <property type="entry name" value="Nucleotide-diphospho-sugar transferases"/>
    <property type="match status" value="1"/>
</dbReference>
<comment type="caution">
    <text evidence="2">The sequence shown here is derived from an EMBL/GenBank/DDBJ whole genome shotgun (WGS) entry which is preliminary data.</text>
</comment>
<evidence type="ECO:0000259" key="1">
    <source>
        <dbReference type="Pfam" id="PF00535"/>
    </source>
</evidence>
<dbReference type="GO" id="GO:0016740">
    <property type="term" value="F:transferase activity"/>
    <property type="evidence" value="ECO:0007669"/>
    <property type="project" value="UniProtKB-KW"/>
</dbReference>
<proteinExistence type="predicted"/>
<dbReference type="EMBL" id="ADJB01000070">
    <property type="protein sequence ID" value="OSL06239.1"/>
    <property type="molecule type" value="Genomic_DNA"/>
</dbReference>
<dbReference type="Pfam" id="PF00535">
    <property type="entry name" value="Glycos_transf_2"/>
    <property type="match status" value="1"/>
</dbReference>
<keyword evidence="2" id="KW-0808">Transferase</keyword>
<dbReference type="InterPro" id="IPR001173">
    <property type="entry name" value="Glyco_trans_2-like"/>
</dbReference>
<evidence type="ECO:0000313" key="3">
    <source>
        <dbReference type="Proteomes" id="UP000193045"/>
    </source>
</evidence>
<accession>A0A1X3JDU9</accession>
<evidence type="ECO:0000313" key="2">
    <source>
        <dbReference type="EMBL" id="OSL06239.1"/>
    </source>
</evidence>
<reference evidence="2 3" key="1">
    <citation type="submission" date="2010-04" db="EMBL/GenBank/DDBJ databases">
        <title>The Genome Sequence of Escherichia coli H386.</title>
        <authorList>
            <consortium name="The Broad Institute Genome Sequencing Platform"/>
            <consortium name="The Broad Institute Genome Sequencing Center for Infectious Disease"/>
            <person name="Feldgarden M."/>
            <person name="Gordon D.M."/>
            <person name="Johnson J.R."/>
            <person name="Johnston B.D."/>
            <person name="Young S."/>
            <person name="Zeng Q."/>
            <person name="Koehrsen M."/>
            <person name="Alvarado L."/>
            <person name="Berlin A.M."/>
            <person name="Borenstein D."/>
            <person name="Chapman S.B."/>
            <person name="Chen Z."/>
            <person name="Engels R."/>
            <person name="Freedman E."/>
            <person name="Gellesch M."/>
            <person name="Goldberg J."/>
            <person name="Griggs A."/>
            <person name="Gujja S."/>
            <person name="Heilman E.R."/>
            <person name="Heiman D.I."/>
            <person name="Hepburn T.A."/>
            <person name="Howarth C."/>
            <person name="Jen D."/>
            <person name="Larson L."/>
            <person name="Mehta T."/>
            <person name="Park D."/>
            <person name="Pearson M."/>
            <person name="Richards J."/>
            <person name="Roberts A."/>
            <person name="Saif S."/>
            <person name="Shea T.D."/>
            <person name="Shenoy N."/>
            <person name="Sisk P."/>
            <person name="Stolte C."/>
            <person name="Sykes S.N."/>
            <person name="Walk T."/>
            <person name="White J."/>
            <person name="Yandava C."/>
            <person name="Haas B."/>
            <person name="Henn M.R."/>
            <person name="Nusbaum C."/>
            <person name="Birren B."/>
        </authorList>
    </citation>
    <scope>NUCLEOTIDE SEQUENCE [LARGE SCALE GENOMIC DNA]</scope>
    <source>
        <strain evidence="2 3">H386</strain>
    </source>
</reference>
<feature type="domain" description="Glycosyltransferase 2-like" evidence="1">
    <location>
        <begin position="60"/>
        <end position="112"/>
    </location>
</feature>
<sequence>MSLYSILKKLILSFHYYLFTISFLSAKNDKKYSNRLDFDDYVAAKLRKQNEYKRKIPSVSVIYRVKNGSEYIEASILSISGLASQIIVVDNNSTDNTRDIVERLSNQLADVCSIQLYSYDKNLAIAGEGYKDQVTKGDGSLAEFYNFSFSLGDCDYLMKVDAHYIFSAYGVDILQKQIAKNYDGVVFRGLEFFGKWMSNELFLYKRSLGLKYCDGELYEQLMWDKSTVRVKTIIKPLYLHVKRLSYVKNLYNTKKAIYVKYNK</sequence>
<organism evidence="2 3">
    <name type="scientific">Escherichia coli H386</name>
    <dbReference type="NCBI Taxonomy" id="656397"/>
    <lineage>
        <taxon>Bacteria</taxon>
        <taxon>Pseudomonadati</taxon>
        <taxon>Pseudomonadota</taxon>
        <taxon>Gammaproteobacteria</taxon>
        <taxon>Enterobacterales</taxon>
        <taxon>Enterobacteriaceae</taxon>
        <taxon>Escherichia</taxon>
    </lineage>
</organism>
<dbReference type="AlphaFoldDB" id="A0A1X3JDU9"/>